<proteinExistence type="predicted"/>
<dbReference type="Proteomes" id="UP001232148">
    <property type="component" value="Unassembled WGS sequence"/>
</dbReference>
<organism evidence="2 3">
    <name type="scientific">Colletotrichum zoysiae</name>
    <dbReference type="NCBI Taxonomy" id="1216348"/>
    <lineage>
        <taxon>Eukaryota</taxon>
        <taxon>Fungi</taxon>
        <taxon>Dikarya</taxon>
        <taxon>Ascomycota</taxon>
        <taxon>Pezizomycotina</taxon>
        <taxon>Sordariomycetes</taxon>
        <taxon>Hypocreomycetidae</taxon>
        <taxon>Glomerellales</taxon>
        <taxon>Glomerellaceae</taxon>
        <taxon>Colletotrichum</taxon>
        <taxon>Colletotrichum graminicola species complex</taxon>
    </lineage>
</organism>
<evidence type="ECO:0000313" key="3">
    <source>
        <dbReference type="Proteomes" id="UP001232148"/>
    </source>
</evidence>
<comment type="caution">
    <text evidence="2">The sequence shown here is derived from an EMBL/GenBank/DDBJ whole genome shotgun (WGS) entry which is preliminary data.</text>
</comment>
<keyword evidence="1" id="KW-0732">Signal</keyword>
<dbReference type="EMBL" id="MU842832">
    <property type="protein sequence ID" value="KAK2032255.1"/>
    <property type="molecule type" value="Genomic_DNA"/>
</dbReference>
<evidence type="ECO:0008006" key="4">
    <source>
        <dbReference type="Google" id="ProtNLM"/>
    </source>
</evidence>
<evidence type="ECO:0000313" key="2">
    <source>
        <dbReference type="EMBL" id="KAK2032255.1"/>
    </source>
</evidence>
<keyword evidence="3" id="KW-1185">Reference proteome</keyword>
<accession>A0AAD9HNA9</accession>
<protein>
    <recommendedName>
        <fullName evidence="4">Secreted protein</fullName>
    </recommendedName>
</protein>
<feature type="chain" id="PRO_5042003423" description="Secreted protein" evidence="1">
    <location>
        <begin position="22"/>
        <end position="84"/>
    </location>
</feature>
<feature type="signal peptide" evidence="1">
    <location>
        <begin position="1"/>
        <end position="21"/>
    </location>
</feature>
<sequence length="84" mass="8793">MARWVGHVKGWLALVGASVTGRSTRGSTATEMEDEQVTPAAGLCRKLQWSSCPFGSTPPSPSQSSMCAAQTNLSVLTCRSTSCS</sequence>
<evidence type="ECO:0000256" key="1">
    <source>
        <dbReference type="SAM" id="SignalP"/>
    </source>
</evidence>
<name>A0AAD9HNA9_9PEZI</name>
<reference evidence="2" key="1">
    <citation type="submission" date="2021-06" db="EMBL/GenBank/DDBJ databases">
        <title>Comparative genomics, transcriptomics and evolutionary studies reveal genomic signatures of adaptation to plant cell wall in hemibiotrophic fungi.</title>
        <authorList>
            <consortium name="DOE Joint Genome Institute"/>
            <person name="Baroncelli R."/>
            <person name="Diaz J.F."/>
            <person name="Benocci T."/>
            <person name="Peng M."/>
            <person name="Battaglia E."/>
            <person name="Haridas S."/>
            <person name="Andreopoulos W."/>
            <person name="Labutti K."/>
            <person name="Pangilinan J."/>
            <person name="Floch G.L."/>
            <person name="Makela M.R."/>
            <person name="Henrissat B."/>
            <person name="Grigoriev I.V."/>
            <person name="Crouch J.A."/>
            <person name="De Vries R.P."/>
            <person name="Sukno S.A."/>
            <person name="Thon M.R."/>
        </authorList>
    </citation>
    <scope>NUCLEOTIDE SEQUENCE</scope>
    <source>
        <strain evidence="2">MAFF235873</strain>
    </source>
</reference>
<gene>
    <name evidence="2" type="ORF">LX32DRAFT_206957</name>
</gene>
<dbReference type="AlphaFoldDB" id="A0AAD9HNA9"/>